<dbReference type="InterPro" id="IPR026870">
    <property type="entry name" value="Zinc_ribbon_dom"/>
</dbReference>
<name>A0A317G790_BUTFI</name>
<dbReference type="Pfam" id="PF13240">
    <property type="entry name" value="Zn_Ribbon_1"/>
    <property type="match status" value="1"/>
</dbReference>
<protein>
    <recommendedName>
        <fullName evidence="3">Zinc-ribbon domain-containing protein</fullName>
    </recommendedName>
</protein>
<dbReference type="Proteomes" id="UP000245488">
    <property type="component" value="Chromosome"/>
</dbReference>
<dbReference type="EMBL" id="NXNG01000001">
    <property type="protein sequence ID" value="PWT28623.1"/>
    <property type="molecule type" value="Genomic_DNA"/>
</dbReference>
<feature type="region of interest" description="Disordered" evidence="1">
    <location>
        <begin position="164"/>
        <end position="184"/>
    </location>
</feature>
<accession>A0A317G790</accession>
<evidence type="ECO:0000256" key="2">
    <source>
        <dbReference type="SAM" id="Phobius"/>
    </source>
</evidence>
<evidence type="ECO:0000313" key="5">
    <source>
        <dbReference type="Proteomes" id="UP000245488"/>
    </source>
</evidence>
<evidence type="ECO:0000259" key="3">
    <source>
        <dbReference type="Pfam" id="PF13240"/>
    </source>
</evidence>
<feature type="compositionally biased region" description="Acidic residues" evidence="1">
    <location>
        <begin position="164"/>
        <end position="182"/>
    </location>
</feature>
<keyword evidence="5" id="KW-1185">Reference proteome</keyword>
<sequence length="296" mass="32799">MQWRKEKMFCGNCGAQVPDGAAVCPNCGAQMAAKTQAPQMNQAFQNAGARADGVAGGSGNNLDAKKIGMIAAAVVAVLVLFFVLKGIFGGSGLKGTYTDGSSFMTFKGNKVTLTAMGYEMTMKYKIKDDEIFFDAKSLKLTDDCKKYLADELDMDKDEIEEEIEDLKDGMGSDDDDDDDDESGISFKYNKKKNIITMGGEKFYYAENFKAGPSGKFVSDDDDEISISFKNGKATFDDDGDKETLAYYCYEDDDDKVYVVFYGYEFHDSEFYDNYNTTKILISDDEIEIGNTTFEKD</sequence>
<dbReference type="AlphaFoldDB" id="A0A317G790"/>
<organism evidence="4 5">
    <name type="scientific">Butyrivibrio fibrisolvens</name>
    <dbReference type="NCBI Taxonomy" id="831"/>
    <lineage>
        <taxon>Bacteria</taxon>
        <taxon>Bacillati</taxon>
        <taxon>Bacillota</taxon>
        <taxon>Clostridia</taxon>
        <taxon>Lachnospirales</taxon>
        <taxon>Lachnospiraceae</taxon>
        <taxon>Butyrivibrio</taxon>
    </lineage>
</organism>
<comment type="caution">
    <text evidence="4">The sequence shown here is derived from an EMBL/GenBank/DDBJ whole genome shotgun (WGS) entry which is preliminary data.</text>
</comment>
<keyword evidence="2" id="KW-0472">Membrane</keyword>
<evidence type="ECO:0000256" key="1">
    <source>
        <dbReference type="SAM" id="MobiDB-lite"/>
    </source>
</evidence>
<evidence type="ECO:0000313" key="4">
    <source>
        <dbReference type="EMBL" id="PWT28623.1"/>
    </source>
</evidence>
<feature type="transmembrane region" description="Helical" evidence="2">
    <location>
        <begin position="67"/>
        <end position="88"/>
    </location>
</feature>
<reference evidence="4 5" key="1">
    <citation type="submission" date="2017-09" db="EMBL/GenBank/DDBJ databases">
        <title>High-quality draft genome sequence of Butyrivibrio fibrisolvens INBov1, isolated from cow rumen.</title>
        <authorList>
            <person name="Rodriguez Hernaez J."/>
            <person name="Rivarola M."/>
            <person name="Paniego N."/>
            <person name="Cravero S."/>
            <person name="Ceron Cucchi M."/>
            <person name="Martinez M.C."/>
        </authorList>
    </citation>
    <scope>NUCLEOTIDE SEQUENCE [LARGE SCALE GENOMIC DNA]</scope>
    <source>
        <strain evidence="4 5">INBov1</strain>
    </source>
</reference>
<proteinExistence type="predicted"/>
<gene>
    <name evidence="4" type="ORF">CPT75_16640</name>
</gene>
<keyword evidence="2" id="KW-1133">Transmembrane helix</keyword>
<keyword evidence="2" id="KW-0812">Transmembrane</keyword>
<feature type="domain" description="Zinc-ribbon" evidence="3">
    <location>
        <begin position="9"/>
        <end position="30"/>
    </location>
</feature>